<protein>
    <submittedName>
        <fullName evidence="5">Lymphoid-specific helicase (Proliferation-associated SNF2-like protein) (SWI/SNF2-related matrix-associated actin-dependent regulator of chromatin subfamily A member 6)</fullName>
    </submittedName>
</protein>
<dbReference type="EMBL" id="CAMXCT030000001">
    <property type="protein sequence ID" value="CAL4758841.1"/>
    <property type="molecule type" value="Genomic_DNA"/>
</dbReference>
<evidence type="ECO:0000313" key="6">
    <source>
        <dbReference type="Proteomes" id="UP001152797"/>
    </source>
</evidence>
<dbReference type="Proteomes" id="UP001152797">
    <property type="component" value="Unassembled WGS sequence"/>
</dbReference>
<dbReference type="PANTHER" id="PTHR45766:SF6">
    <property type="entry name" value="SWI_SNF-RELATED MATRIX-ASSOCIATED ACTIN-DEPENDENT REGULATOR OF CHROMATIN SUBFAMILY A-LIKE PROTEIN 1"/>
    <property type="match status" value="1"/>
</dbReference>
<gene>
    <name evidence="3" type="ORF">C1SCF055_LOCUS119</name>
</gene>
<evidence type="ECO:0000256" key="2">
    <source>
        <dbReference type="SAM" id="MobiDB-lite"/>
    </source>
</evidence>
<comment type="caution">
    <text evidence="3">The sequence shown here is derived from an EMBL/GenBank/DDBJ whole genome shotgun (WGS) entry which is preliminary data.</text>
</comment>
<proteinExistence type="predicted"/>
<dbReference type="EMBL" id="CAMXCT020000001">
    <property type="protein sequence ID" value="CAL1124904.1"/>
    <property type="molecule type" value="Genomic_DNA"/>
</dbReference>
<dbReference type="GO" id="GO:0031297">
    <property type="term" value="P:replication fork processing"/>
    <property type="evidence" value="ECO:0007669"/>
    <property type="project" value="TreeGrafter"/>
</dbReference>
<dbReference type="GO" id="GO:0016787">
    <property type="term" value="F:hydrolase activity"/>
    <property type="evidence" value="ECO:0007669"/>
    <property type="project" value="UniProtKB-KW"/>
</dbReference>
<evidence type="ECO:0000256" key="1">
    <source>
        <dbReference type="ARBA" id="ARBA00022801"/>
    </source>
</evidence>
<evidence type="ECO:0000313" key="4">
    <source>
        <dbReference type="EMBL" id="CAL1124904.1"/>
    </source>
</evidence>
<reference evidence="3" key="1">
    <citation type="submission" date="2022-10" db="EMBL/GenBank/DDBJ databases">
        <authorList>
            <person name="Chen Y."/>
            <person name="Dougan E. K."/>
            <person name="Chan C."/>
            <person name="Rhodes N."/>
            <person name="Thang M."/>
        </authorList>
    </citation>
    <scope>NUCLEOTIDE SEQUENCE</scope>
</reference>
<evidence type="ECO:0000313" key="5">
    <source>
        <dbReference type="EMBL" id="CAL4758841.1"/>
    </source>
</evidence>
<organism evidence="3">
    <name type="scientific">Cladocopium goreaui</name>
    <dbReference type="NCBI Taxonomy" id="2562237"/>
    <lineage>
        <taxon>Eukaryota</taxon>
        <taxon>Sar</taxon>
        <taxon>Alveolata</taxon>
        <taxon>Dinophyceae</taxon>
        <taxon>Suessiales</taxon>
        <taxon>Symbiodiniaceae</taxon>
        <taxon>Cladocopium</taxon>
    </lineage>
</organism>
<keyword evidence="1" id="KW-0378">Hydrolase</keyword>
<keyword evidence="5" id="KW-0547">Nucleotide-binding</keyword>
<keyword evidence="6" id="KW-1185">Reference proteome</keyword>
<keyword evidence="5" id="KW-0347">Helicase</keyword>
<keyword evidence="5" id="KW-0067">ATP-binding</keyword>
<evidence type="ECO:0000313" key="3">
    <source>
        <dbReference type="EMBL" id="CAI3971529.1"/>
    </source>
</evidence>
<accession>A0A9P1BDP6</accession>
<reference evidence="4" key="2">
    <citation type="submission" date="2024-04" db="EMBL/GenBank/DDBJ databases">
        <authorList>
            <person name="Chen Y."/>
            <person name="Shah S."/>
            <person name="Dougan E. K."/>
            <person name="Thang M."/>
            <person name="Chan C."/>
        </authorList>
    </citation>
    <scope>NUCLEOTIDE SEQUENCE [LARGE SCALE GENOMIC DNA]</scope>
</reference>
<dbReference type="GO" id="GO:0006281">
    <property type="term" value="P:DNA repair"/>
    <property type="evidence" value="ECO:0007669"/>
    <property type="project" value="TreeGrafter"/>
</dbReference>
<dbReference type="AlphaFoldDB" id="A0A9P1BDP6"/>
<dbReference type="GO" id="GO:0004386">
    <property type="term" value="F:helicase activity"/>
    <property type="evidence" value="ECO:0007669"/>
    <property type="project" value="UniProtKB-KW"/>
</dbReference>
<dbReference type="Gene3D" id="3.40.50.300">
    <property type="entry name" value="P-loop containing nucleotide triphosphate hydrolases"/>
    <property type="match status" value="2"/>
</dbReference>
<dbReference type="SUPFAM" id="SSF56300">
    <property type="entry name" value="Metallo-dependent phosphatases"/>
    <property type="match status" value="1"/>
</dbReference>
<name>A0A9P1BDP6_9DINO</name>
<dbReference type="SUPFAM" id="SSF52540">
    <property type="entry name" value="P-loop containing nucleoside triphosphate hydrolases"/>
    <property type="match status" value="2"/>
</dbReference>
<feature type="region of interest" description="Disordered" evidence="2">
    <location>
        <begin position="712"/>
        <end position="740"/>
    </location>
</feature>
<dbReference type="InterPro" id="IPR027417">
    <property type="entry name" value="P-loop_NTPase"/>
</dbReference>
<dbReference type="PANTHER" id="PTHR45766">
    <property type="entry name" value="DNA ANNEALING HELICASE AND ENDONUCLEASE ZRANB3 FAMILY MEMBER"/>
    <property type="match status" value="1"/>
</dbReference>
<dbReference type="InterPro" id="IPR029052">
    <property type="entry name" value="Metallo-depent_PP-like"/>
</dbReference>
<dbReference type="EMBL" id="CAMXCT010000001">
    <property type="protein sequence ID" value="CAI3971529.1"/>
    <property type="molecule type" value="Genomic_DNA"/>
</dbReference>
<sequence>MPITRTKLRVRAKNGTLYAHEVLLEPKDGRIIFRKSPFGLKDEIKAMGGARWHPADGDGDIKRCWSVEDSQRNRFQLAYMQGEDVYAWFDREPIQHEFRDYFCNGVPATPMTHQFDLANHGLTYHYGIWAAEMGVGKTLSAQMMIEHSGVKVWWWVGPKTSLPNIRREFKKWDFDPSIEVEMMTYESVVRRMDEYKPGDPIPQGVIADESSRCKGATSQRTRAMQMLANLIREKFGYDGYVILMSGTPSPKTPVDWWAQAEIAWPGFLKEGSPKALESRLAFLVDAEFDSGVFKKRIGWKDNEEKCEICGDFREEGAHEFDELSEEVEDIHDFKPSINEVALMYERLDGLAIIRHKKDCLNLPEKRYRRVICKPSASVNRVAKGMMQAAPNTITGLTWLRELSDGFQYKDVKDGTTACSHCENHSGKVFEWFSPEDEDKVYGNIDALEPEVVEKLERREVECPRCHGSGEMPKMVRVSREVPSPKEKALKLDLKRCEETGRIVVFAGFTGSIDRVTRVCLKEGWHVVKCDGRGFQTISPTDGTVAQGGDESLEFWADTEKNSKVAFVAHPESGGMSLTLTEARMAVFYSNSFKPEYRVQAEDRIHRPGMDLNIGCEIVDYCHLATDLRVLDVITENRKLEKMTMGDFSLELDIKDNPNVTIENLEKLMTRITPTKAKNIKAALAETQCREQGKIAKRFKVSRSTVSDIATGRRHNDIPWPEGFNPLPNKKGGQRRKSEEWDPTNARIMELEADLVHVTEERNRERRKNKVAAKNVGLFKAMVGELDARIKPFTPPKLSVPKKSKSTIEEHLVLHLSDGHHDQVVRPEEVGGFEEYNFNISCARAENLVDTTIEWTQKTLSPQFHFGTLWVLAYGDHTSGEIHGHAHRSYYRNQIKNCLAIGQLHALMLRDFVPYFEQINVVYLPGNHGRRTVKKEYTGPQNNWDYLVAEIARLHCSSIPSIQFIIPDSFQVNLDINGVGFNLSHGDDVRSNGGIPFYAMQRKQKSLMALSAMQQGPPIRYFAMGHHHVHAELQDGNGELIVNGPWVGTDSFSYNSFSGYREPNQLLHGVNPKYGITWRLPIKLRHDNEKQGPKRYRIDGGRDIGPLTIL</sequence>